<evidence type="ECO:0000256" key="3">
    <source>
        <dbReference type="PROSITE-ProRule" id="PRU10007"/>
    </source>
</evidence>
<accession>A0AAV7HNJ0</accession>
<reference evidence="6 7" key="1">
    <citation type="journal article" date="2021" name="Hortic Res">
        <title>Chromosome-scale assembly of the Dendrobium chrysotoxum genome enhances the understanding of orchid evolution.</title>
        <authorList>
            <person name="Zhang Y."/>
            <person name="Zhang G.Q."/>
            <person name="Zhang D."/>
            <person name="Liu X.D."/>
            <person name="Xu X.Y."/>
            <person name="Sun W.H."/>
            <person name="Yu X."/>
            <person name="Zhu X."/>
            <person name="Wang Z.W."/>
            <person name="Zhao X."/>
            <person name="Zhong W.Y."/>
            <person name="Chen H."/>
            <person name="Yin W.L."/>
            <person name="Huang T."/>
            <person name="Niu S.C."/>
            <person name="Liu Z.J."/>
        </authorList>
    </citation>
    <scope>NUCLEOTIDE SEQUENCE [LARGE SCALE GENOMIC DNA]</scope>
    <source>
        <strain evidence="6">Lindl</strain>
    </source>
</reference>
<dbReference type="InterPro" id="IPR015590">
    <property type="entry name" value="Aldehyde_DH_dom"/>
</dbReference>
<evidence type="ECO:0000256" key="1">
    <source>
        <dbReference type="ARBA" id="ARBA00009986"/>
    </source>
</evidence>
<sequence>MKISILIYVKELPLRLVDFGAIHRNELSGALIGFTCFRRFQQAGIPDGVINVITSYGPTAGSAISTHMYVDAVSSTGSTEVGKLVMGAAAASNLKTVSLELGGKSPLVIFNDVDINMAVQTAWQATKISVQGEVCIAGSRIYVQEGIYDEFLKKVDKEQFDKVIRYIESGKREGATLLTGGKAIGEKGYYIEPTIFTDVKNIVIYFLE</sequence>
<dbReference type="InterPro" id="IPR016163">
    <property type="entry name" value="Ald_DH_C"/>
</dbReference>
<dbReference type="GO" id="GO:0016620">
    <property type="term" value="F:oxidoreductase activity, acting on the aldehyde or oxo group of donors, NAD or NADP as acceptor"/>
    <property type="evidence" value="ECO:0007669"/>
    <property type="project" value="InterPro"/>
</dbReference>
<dbReference type="PANTHER" id="PTHR11699">
    <property type="entry name" value="ALDEHYDE DEHYDROGENASE-RELATED"/>
    <property type="match status" value="1"/>
</dbReference>
<dbReference type="InterPro" id="IPR045864">
    <property type="entry name" value="aa-tRNA-synth_II/BPL/LPL"/>
</dbReference>
<dbReference type="AlphaFoldDB" id="A0AAV7HNJ0"/>
<comment type="similarity">
    <text evidence="1 4">Belongs to the aldehyde dehydrogenase family.</text>
</comment>
<dbReference type="PROSITE" id="PS00687">
    <property type="entry name" value="ALDEHYDE_DEHYDR_GLU"/>
    <property type="match status" value="1"/>
</dbReference>
<dbReference type="InterPro" id="IPR016162">
    <property type="entry name" value="Ald_DH_N"/>
</dbReference>
<dbReference type="SUPFAM" id="SSF55681">
    <property type="entry name" value="Class II aaRS and biotin synthetases"/>
    <property type="match status" value="1"/>
</dbReference>
<comment type="caution">
    <text evidence="6">The sequence shown here is derived from an EMBL/GenBank/DDBJ whole genome shotgun (WGS) entry which is preliminary data.</text>
</comment>
<feature type="domain" description="Aldehyde dehydrogenase" evidence="5">
    <location>
        <begin position="30"/>
        <end position="156"/>
    </location>
</feature>
<evidence type="ECO:0000256" key="2">
    <source>
        <dbReference type="ARBA" id="ARBA00023002"/>
    </source>
</evidence>
<dbReference type="Proteomes" id="UP000775213">
    <property type="component" value="Unassembled WGS sequence"/>
</dbReference>
<dbReference type="EMBL" id="JAGFBR010000002">
    <property type="protein sequence ID" value="KAH0469633.1"/>
    <property type="molecule type" value="Genomic_DNA"/>
</dbReference>
<gene>
    <name evidence="6" type="ORF">IEQ34_001191</name>
</gene>
<dbReference type="Pfam" id="PF00171">
    <property type="entry name" value="Aldedh"/>
    <property type="match status" value="1"/>
</dbReference>
<evidence type="ECO:0000256" key="4">
    <source>
        <dbReference type="RuleBase" id="RU003345"/>
    </source>
</evidence>
<feature type="active site" evidence="3">
    <location>
        <position position="100"/>
    </location>
</feature>
<proteinExistence type="inferred from homology"/>
<keyword evidence="2 4" id="KW-0560">Oxidoreductase</keyword>
<dbReference type="InterPro" id="IPR016161">
    <property type="entry name" value="Ald_DH/histidinol_DH"/>
</dbReference>
<dbReference type="Gene3D" id="3.40.309.10">
    <property type="entry name" value="Aldehyde Dehydrogenase, Chain A, domain 2"/>
    <property type="match status" value="2"/>
</dbReference>
<dbReference type="InterPro" id="IPR029510">
    <property type="entry name" value="Ald_DH_CS_GLU"/>
</dbReference>
<dbReference type="SUPFAM" id="SSF53720">
    <property type="entry name" value="ALDH-like"/>
    <property type="match status" value="1"/>
</dbReference>
<protein>
    <recommendedName>
        <fullName evidence="5">Aldehyde dehydrogenase domain-containing protein</fullName>
    </recommendedName>
</protein>
<evidence type="ECO:0000313" key="6">
    <source>
        <dbReference type="EMBL" id="KAH0469633.1"/>
    </source>
</evidence>
<name>A0AAV7HNJ0_DENCH</name>
<dbReference type="Gene3D" id="3.40.605.10">
    <property type="entry name" value="Aldehyde Dehydrogenase, Chain A, domain 1"/>
    <property type="match status" value="1"/>
</dbReference>
<keyword evidence="7" id="KW-1185">Reference proteome</keyword>
<organism evidence="6 7">
    <name type="scientific">Dendrobium chrysotoxum</name>
    <name type="common">Orchid</name>
    <dbReference type="NCBI Taxonomy" id="161865"/>
    <lineage>
        <taxon>Eukaryota</taxon>
        <taxon>Viridiplantae</taxon>
        <taxon>Streptophyta</taxon>
        <taxon>Embryophyta</taxon>
        <taxon>Tracheophyta</taxon>
        <taxon>Spermatophyta</taxon>
        <taxon>Magnoliopsida</taxon>
        <taxon>Liliopsida</taxon>
        <taxon>Asparagales</taxon>
        <taxon>Orchidaceae</taxon>
        <taxon>Epidendroideae</taxon>
        <taxon>Malaxideae</taxon>
        <taxon>Dendrobiinae</taxon>
        <taxon>Dendrobium</taxon>
    </lineage>
</organism>
<evidence type="ECO:0000313" key="7">
    <source>
        <dbReference type="Proteomes" id="UP000775213"/>
    </source>
</evidence>
<evidence type="ECO:0000259" key="5">
    <source>
        <dbReference type="Pfam" id="PF00171"/>
    </source>
</evidence>